<dbReference type="RefSeq" id="WP_169748487.1">
    <property type="nucleotide sequence ID" value="NZ_CP009933.1"/>
</dbReference>
<proteinExistence type="predicted"/>
<dbReference type="Proteomes" id="UP000033115">
    <property type="component" value="Chromosome"/>
</dbReference>
<dbReference type="HOGENOM" id="CLU_2971277_0_0_9"/>
<keyword evidence="2" id="KW-1185">Reference proteome</keyword>
<sequence>MLVSNMYMAVGEECPAYSSLYESKNSKAEFVSCVTCENFKSGVCSLNYYDIVAMNIKK</sequence>
<accession>A0A0E3JQD3</accession>
<reference evidence="1 2" key="1">
    <citation type="journal article" date="2015" name="J. Biotechnol.">
        <title>Complete genome sequence of a malodorant-producing acetogen, Clostridium scatologenes ATCC 25775(T).</title>
        <authorList>
            <person name="Zhu Z."/>
            <person name="Guo T."/>
            <person name="Zheng H."/>
            <person name="Song T."/>
            <person name="Ouyang P."/>
            <person name="Xie J."/>
        </authorList>
    </citation>
    <scope>NUCLEOTIDE SEQUENCE [LARGE SCALE GENOMIC DNA]</scope>
    <source>
        <strain evidence="1 2">ATCC 25775</strain>
    </source>
</reference>
<gene>
    <name evidence="1" type="ORF">CSCA_3679</name>
</gene>
<name>A0A0E3JQD3_CLOSL</name>
<evidence type="ECO:0000313" key="2">
    <source>
        <dbReference type="Proteomes" id="UP000033115"/>
    </source>
</evidence>
<evidence type="ECO:0000313" key="1">
    <source>
        <dbReference type="EMBL" id="AKA70804.1"/>
    </source>
</evidence>
<dbReference type="EMBL" id="CP009933">
    <property type="protein sequence ID" value="AKA70804.1"/>
    <property type="molecule type" value="Genomic_DNA"/>
</dbReference>
<protein>
    <submittedName>
        <fullName evidence="1">Uncharacterized protein</fullName>
    </submittedName>
</protein>
<organism evidence="1 2">
    <name type="scientific">Clostridium scatologenes</name>
    <dbReference type="NCBI Taxonomy" id="1548"/>
    <lineage>
        <taxon>Bacteria</taxon>
        <taxon>Bacillati</taxon>
        <taxon>Bacillota</taxon>
        <taxon>Clostridia</taxon>
        <taxon>Eubacteriales</taxon>
        <taxon>Clostridiaceae</taxon>
        <taxon>Clostridium</taxon>
    </lineage>
</organism>
<dbReference type="KEGG" id="csq:CSCA_3679"/>
<dbReference type="AlphaFoldDB" id="A0A0E3JQD3"/>